<evidence type="ECO:0000256" key="1">
    <source>
        <dbReference type="SAM" id="MobiDB-lite"/>
    </source>
</evidence>
<organism evidence="2 3">
    <name type="scientific">Chloracidobacterium thermophilum (strain B)</name>
    <dbReference type="NCBI Taxonomy" id="981222"/>
    <lineage>
        <taxon>Bacteria</taxon>
        <taxon>Pseudomonadati</taxon>
        <taxon>Acidobacteriota</taxon>
        <taxon>Terriglobia</taxon>
        <taxon>Terriglobales</taxon>
        <taxon>Acidobacteriaceae</taxon>
        <taxon>Chloracidobacterium</taxon>
    </lineage>
</organism>
<gene>
    <name evidence="2" type="ordered locus">Cabther_A1186</name>
</gene>
<sequence length="341" mass="38889">MKFRRSCDQCGATFFSTDRKARFCAKHQPRRTVQDATGHMAPPTPSTPKLAKVVMGNRPPVGLPSGKRQKGVARQRQPQIRTLTPEVRARIASAFQHMRTVPGSAIPLDAKHIEPHLRRIHTAISQQLWVSRAIVSQVIQELRTALEMATIDLTPEQREQAIAMYRHFIETGERPPGGRRRFIAQQLGVSLDAVVLVIRQWAQSQYAQSPTPKPTRQQLFLIEKAFYRYLTEGQEPYEELPEAIAKDLGFVTPYQVLRWIDVLYDNSKFPPDLPETTADQRAAIIAEYLDYLSKDLPPERALHTTIAEKVGGVTPRQVHRVLYDYRVELRQQCLQRTLVTA</sequence>
<dbReference type="KEGG" id="ctm:Cabther_A1186"/>
<dbReference type="AlphaFoldDB" id="G2LD80"/>
<evidence type="ECO:0000313" key="2">
    <source>
        <dbReference type="EMBL" id="AEP11940.1"/>
    </source>
</evidence>
<dbReference type="HOGENOM" id="CLU_813026_0_0_0"/>
<reference evidence="2 3" key="1">
    <citation type="journal article" date="2012" name="Environ. Microbiol.">
        <title>Complete genome of Candidatus Chloracidobacterium thermophilum, a chlorophyll-based photoheterotroph belonging to the phylum Acidobacteria.</title>
        <authorList>
            <person name="Garcia Costas A.M."/>
            <person name="Liu Z."/>
            <person name="Tomsho L.P."/>
            <person name="Schuster S.C."/>
            <person name="Ward D.M."/>
            <person name="Bryant D.A."/>
        </authorList>
    </citation>
    <scope>NUCLEOTIDE SEQUENCE [LARGE SCALE GENOMIC DNA]</scope>
    <source>
        <strain evidence="2 3">B</strain>
    </source>
</reference>
<evidence type="ECO:0000313" key="3">
    <source>
        <dbReference type="Proteomes" id="UP000006791"/>
    </source>
</evidence>
<dbReference type="EMBL" id="CP002514">
    <property type="protein sequence ID" value="AEP11940.1"/>
    <property type="molecule type" value="Genomic_DNA"/>
</dbReference>
<feature type="region of interest" description="Disordered" evidence="1">
    <location>
        <begin position="30"/>
        <end position="49"/>
    </location>
</feature>
<proteinExistence type="predicted"/>
<name>G2LD80_CHLTF</name>
<dbReference type="STRING" id="981222.Cabther_A1186"/>
<dbReference type="Proteomes" id="UP000006791">
    <property type="component" value="Chromosome 1"/>
</dbReference>
<protein>
    <submittedName>
        <fullName evidence="2">Uncharacterized protein</fullName>
    </submittedName>
</protein>
<accession>G2LD80</accession>
<keyword evidence="3" id="KW-1185">Reference proteome</keyword>